<dbReference type="PANTHER" id="PTHR12965">
    <property type="entry name" value="VACUOLAR PROTEIN SORTING 54"/>
    <property type="match status" value="1"/>
</dbReference>
<dbReference type="AlphaFoldDB" id="A0ABD6ESV5"/>
<evidence type="ECO:0000256" key="4">
    <source>
        <dbReference type="ARBA" id="ARBA00022927"/>
    </source>
</evidence>
<reference evidence="9 10" key="1">
    <citation type="submission" date="2024-08" db="EMBL/GenBank/DDBJ databases">
        <title>Gnathostoma spinigerum genome.</title>
        <authorList>
            <person name="Gonzalez-Bertolin B."/>
            <person name="Monzon S."/>
            <person name="Zaballos A."/>
            <person name="Jimenez P."/>
            <person name="Dekumyoy P."/>
            <person name="Varona S."/>
            <person name="Cuesta I."/>
            <person name="Sumanam S."/>
            <person name="Adisakwattana P."/>
            <person name="Gasser R.B."/>
            <person name="Hernandez-Gonzalez A."/>
            <person name="Young N.D."/>
            <person name="Perteguer M.J."/>
        </authorList>
    </citation>
    <scope>NUCLEOTIDE SEQUENCE [LARGE SCALE GENOMIC DNA]</scope>
    <source>
        <strain evidence="9">AL3</strain>
        <tissue evidence="9">Liver</tissue>
    </source>
</reference>
<keyword evidence="5" id="KW-0333">Golgi apparatus</keyword>
<protein>
    <recommendedName>
        <fullName evidence="8">Vacuolar protein sorting-associated protein 54 N-terminal domain-containing protein</fullName>
    </recommendedName>
</protein>
<evidence type="ECO:0000256" key="3">
    <source>
        <dbReference type="ARBA" id="ARBA00022448"/>
    </source>
</evidence>
<evidence type="ECO:0000313" key="10">
    <source>
        <dbReference type="Proteomes" id="UP001608902"/>
    </source>
</evidence>
<dbReference type="EMBL" id="JBGFUD010010906">
    <property type="protein sequence ID" value="MFH4983045.1"/>
    <property type="molecule type" value="Genomic_DNA"/>
</dbReference>
<comment type="subcellular location">
    <subcellularLocation>
        <location evidence="1">Golgi apparatus</location>
        <location evidence="1">trans-Golgi network</location>
    </subcellularLocation>
</comment>
<evidence type="ECO:0000256" key="5">
    <source>
        <dbReference type="ARBA" id="ARBA00023034"/>
    </source>
</evidence>
<dbReference type="GO" id="GO:0005794">
    <property type="term" value="C:Golgi apparatus"/>
    <property type="evidence" value="ECO:0007669"/>
    <property type="project" value="UniProtKB-SubCell"/>
</dbReference>
<evidence type="ECO:0000256" key="1">
    <source>
        <dbReference type="ARBA" id="ARBA00004601"/>
    </source>
</evidence>
<feature type="domain" description="Vacuolar protein sorting-associated protein 54 N-terminal" evidence="8">
    <location>
        <begin position="292"/>
        <end position="555"/>
    </location>
</feature>
<evidence type="ECO:0000313" key="9">
    <source>
        <dbReference type="EMBL" id="MFH4983045.1"/>
    </source>
</evidence>
<accession>A0ABD6ESV5</accession>
<proteinExistence type="inferred from homology"/>
<feature type="compositionally biased region" description="Low complexity" evidence="7">
    <location>
        <begin position="632"/>
        <end position="645"/>
    </location>
</feature>
<dbReference type="Pfam" id="PF10475">
    <property type="entry name" value="Vps54_N"/>
    <property type="match status" value="1"/>
</dbReference>
<dbReference type="PANTHER" id="PTHR12965:SF0">
    <property type="entry name" value="VACUOLAR PROTEIN SORTING-ASSOCIATED PROTEIN 54"/>
    <property type="match status" value="1"/>
</dbReference>
<sequence>MQERPNSLDPANSVSYALFMDAGYPRHCELCPPSLVIPNRLEFVYHLRQVHCTKEGGSFVCRYGPNGICQSLPLEGVSDRDYELHIRRDHANAGQDPKLALYPPGKSEDCDDGRRTFTIHSFTQNLSSALSDPRRSRFETMSFFTRHWGESFAPRHSIEPSPSLPAISLDHFRRYLTTTAVKHRRYLRAKMNLNRKLERHGDGGRVDVSDIPTVLLDSHFSLADPATFEAIFLEPSDGMSDHLRMVEFMSGDDPCLRPGSATFAAPSTSEKRDSDVAVAYPAGNGRFFRTYESLQNLLEYYHDLVDSRLNNQLASKSNAFWKTVISYGGLHGDLASARENIACVRQNLQKINDRIYERIFKLTEVHRLHEQRKKLLSKLQDMACLRDAQLTVQVLLNQNDYPKALECIETAQDVLNSDLRDIVCFRHMNSQLQELYKVIRKMLREEFIAVLKKEINRPCETEADTVLQEGQLIPVVLGLLRLEEYSFIQILQQEITEAMKNLTRQVMKTHVEKNRESTSSESMELSRSLSAQMLNLSFTEWMDALEDTITSFHLMIRRVQSVEELMRESLERSRELLRSASGNTQQRFLEQEESSECSELLMKQINDEVDDDFQCDSLPDLCDDVTADFERSTSLPKPSSLTSTPVTDTESHHSNTEDTSAEGCWKSSTTPAPKLTACETGMSPSPSTLLSLPCRTLASVCSSHIKLFLSFAEAEIISYFDLLFF</sequence>
<evidence type="ECO:0000256" key="7">
    <source>
        <dbReference type="SAM" id="MobiDB-lite"/>
    </source>
</evidence>
<dbReference type="InterPro" id="IPR019515">
    <property type="entry name" value="VPS54_N"/>
</dbReference>
<keyword evidence="4" id="KW-0653">Protein transport</keyword>
<dbReference type="InterPro" id="IPR039745">
    <property type="entry name" value="Vps54"/>
</dbReference>
<evidence type="ECO:0000256" key="2">
    <source>
        <dbReference type="ARBA" id="ARBA00009150"/>
    </source>
</evidence>
<dbReference type="Proteomes" id="UP001608902">
    <property type="component" value="Unassembled WGS sequence"/>
</dbReference>
<gene>
    <name evidence="9" type="ORF">AB6A40_009754</name>
</gene>
<keyword evidence="10" id="KW-1185">Reference proteome</keyword>
<evidence type="ECO:0000259" key="8">
    <source>
        <dbReference type="Pfam" id="PF10475"/>
    </source>
</evidence>
<dbReference type="GO" id="GO:0015031">
    <property type="term" value="P:protein transport"/>
    <property type="evidence" value="ECO:0007669"/>
    <property type="project" value="UniProtKB-KW"/>
</dbReference>
<comment type="similarity">
    <text evidence="2">Belongs to the VPS54 family.</text>
</comment>
<feature type="region of interest" description="Disordered" evidence="7">
    <location>
        <begin position="631"/>
        <end position="666"/>
    </location>
</feature>
<name>A0ABD6ESV5_9BILA</name>
<evidence type="ECO:0000256" key="6">
    <source>
        <dbReference type="ARBA" id="ARBA00023054"/>
    </source>
</evidence>
<organism evidence="9 10">
    <name type="scientific">Gnathostoma spinigerum</name>
    <dbReference type="NCBI Taxonomy" id="75299"/>
    <lineage>
        <taxon>Eukaryota</taxon>
        <taxon>Metazoa</taxon>
        <taxon>Ecdysozoa</taxon>
        <taxon>Nematoda</taxon>
        <taxon>Chromadorea</taxon>
        <taxon>Rhabditida</taxon>
        <taxon>Spirurina</taxon>
        <taxon>Gnathostomatomorpha</taxon>
        <taxon>Gnathostomatoidea</taxon>
        <taxon>Gnathostomatidae</taxon>
        <taxon>Gnathostoma</taxon>
    </lineage>
</organism>
<keyword evidence="6" id="KW-0175">Coiled coil</keyword>
<comment type="caution">
    <text evidence="9">The sequence shown here is derived from an EMBL/GenBank/DDBJ whole genome shotgun (WGS) entry which is preliminary data.</text>
</comment>
<keyword evidence="3" id="KW-0813">Transport</keyword>